<dbReference type="SMART" id="SM00530">
    <property type="entry name" value="HTH_XRE"/>
    <property type="match status" value="1"/>
</dbReference>
<feature type="domain" description="HTH cro/C1-type" evidence="3">
    <location>
        <begin position="35"/>
        <end position="89"/>
    </location>
</feature>
<evidence type="ECO:0000256" key="1">
    <source>
        <dbReference type="ARBA" id="ARBA00023125"/>
    </source>
</evidence>
<dbReference type="PANTHER" id="PTHR46797:SF1">
    <property type="entry name" value="METHYLPHOSPHONATE SYNTHASE"/>
    <property type="match status" value="1"/>
</dbReference>
<dbReference type="EMBL" id="CP079216">
    <property type="protein sequence ID" value="QXT62793.1"/>
    <property type="molecule type" value="Genomic_DNA"/>
</dbReference>
<dbReference type="InterPro" id="IPR050807">
    <property type="entry name" value="TransReg_Diox_bact_type"/>
</dbReference>
<dbReference type="InterPro" id="IPR013096">
    <property type="entry name" value="Cupin_2"/>
</dbReference>
<protein>
    <submittedName>
        <fullName evidence="4">XRE family transcriptional regulator</fullName>
    </submittedName>
</protein>
<dbReference type="InterPro" id="IPR001387">
    <property type="entry name" value="Cro/C1-type_HTH"/>
</dbReference>
<dbReference type="PANTHER" id="PTHR46797">
    <property type="entry name" value="HTH-TYPE TRANSCRIPTIONAL REGULATOR"/>
    <property type="match status" value="1"/>
</dbReference>
<dbReference type="Proteomes" id="UP000824504">
    <property type="component" value="Chromosome"/>
</dbReference>
<reference evidence="4 5" key="1">
    <citation type="submission" date="2021-07" db="EMBL/GenBank/DDBJ databases">
        <title>complete genome sequencing of Tessaracoccus sp.J1M15.</title>
        <authorList>
            <person name="Bae J.-W."/>
            <person name="Kim D.-y."/>
        </authorList>
    </citation>
    <scope>NUCLEOTIDE SEQUENCE [LARGE SCALE GENOMIC DNA]</scope>
    <source>
        <strain evidence="4 5">J1M15</strain>
    </source>
</reference>
<organism evidence="4 5">
    <name type="scientific">Tessaracoccus palaemonis</name>
    <dbReference type="NCBI Taxonomy" id="2829499"/>
    <lineage>
        <taxon>Bacteria</taxon>
        <taxon>Bacillati</taxon>
        <taxon>Actinomycetota</taxon>
        <taxon>Actinomycetes</taxon>
        <taxon>Propionibacteriales</taxon>
        <taxon>Propionibacteriaceae</taxon>
        <taxon>Tessaracoccus</taxon>
    </lineage>
</organism>
<name>A0ABX8SKW4_9ACTN</name>
<evidence type="ECO:0000259" key="3">
    <source>
        <dbReference type="PROSITE" id="PS50943"/>
    </source>
</evidence>
<proteinExistence type="predicted"/>
<evidence type="ECO:0000313" key="4">
    <source>
        <dbReference type="EMBL" id="QXT62793.1"/>
    </source>
</evidence>
<dbReference type="RefSeq" id="WP_219082008.1">
    <property type="nucleotide sequence ID" value="NZ_CP079216.1"/>
</dbReference>
<dbReference type="PROSITE" id="PS50943">
    <property type="entry name" value="HTH_CROC1"/>
    <property type="match status" value="1"/>
</dbReference>
<sequence>MDDGLEHFDGGSHDALRGTTTGRTDDPATLIAANLRAERVRAELSLSAIARRAGVSKSTLSQLEAGSGNPSVETLWAIATALGIPLSRLLAAPQATTRVVRADERSPLASDQANYLASLLAPGNGHERRDLYVIEVEPGAPRESRPHPRGSVEHAIVAAGRVLMGAEGDTVELGVGDYVTYPGDVPHYCEALEPGSWLVLMMEHPGA</sequence>
<gene>
    <name evidence="4" type="ORF">KDB89_13850</name>
</gene>
<evidence type="ECO:0000313" key="5">
    <source>
        <dbReference type="Proteomes" id="UP000824504"/>
    </source>
</evidence>
<dbReference type="CDD" id="cd02209">
    <property type="entry name" value="cupin_XRE_C"/>
    <property type="match status" value="1"/>
</dbReference>
<evidence type="ECO:0000256" key="2">
    <source>
        <dbReference type="SAM" id="MobiDB-lite"/>
    </source>
</evidence>
<dbReference type="CDD" id="cd00093">
    <property type="entry name" value="HTH_XRE"/>
    <property type="match status" value="1"/>
</dbReference>
<feature type="compositionally biased region" description="Basic and acidic residues" evidence="2">
    <location>
        <begin position="1"/>
        <end position="16"/>
    </location>
</feature>
<keyword evidence="1" id="KW-0238">DNA-binding</keyword>
<feature type="region of interest" description="Disordered" evidence="2">
    <location>
        <begin position="1"/>
        <end position="26"/>
    </location>
</feature>
<dbReference type="Pfam" id="PF01381">
    <property type="entry name" value="HTH_3"/>
    <property type="match status" value="1"/>
</dbReference>
<accession>A0ABX8SKW4</accession>
<keyword evidence="5" id="KW-1185">Reference proteome</keyword>
<dbReference type="Pfam" id="PF07883">
    <property type="entry name" value="Cupin_2"/>
    <property type="match status" value="1"/>
</dbReference>